<feature type="compositionally biased region" description="Acidic residues" evidence="1">
    <location>
        <begin position="30"/>
        <end position="42"/>
    </location>
</feature>
<name>A0A3Q3L791_9TELE</name>
<dbReference type="RefSeq" id="XP_026174695.1">
    <property type="nucleotide sequence ID" value="XM_026318910.1"/>
</dbReference>
<dbReference type="PANTHER" id="PTHR31206:SF5">
    <property type="entry name" value="PROTEIN FAM177A1"/>
    <property type="match status" value="1"/>
</dbReference>
<dbReference type="Proteomes" id="UP000261640">
    <property type="component" value="Unplaced"/>
</dbReference>
<reference evidence="2" key="1">
    <citation type="submission" date="2025-08" db="UniProtKB">
        <authorList>
            <consortium name="Ensembl"/>
        </authorList>
    </citation>
    <scope>IDENTIFICATION</scope>
</reference>
<proteinExistence type="predicted"/>
<dbReference type="Ensembl" id="ENSMAMT00000009508.2">
    <property type="protein sequence ID" value="ENSMAMP00000009262.1"/>
    <property type="gene ID" value="ENSMAMG00000006266.2"/>
</dbReference>
<dbReference type="OrthoDB" id="45963at2759"/>
<feature type="region of interest" description="Disordered" evidence="1">
    <location>
        <begin position="1"/>
        <end position="54"/>
    </location>
</feature>
<dbReference type="AlphaFoldDB" id="A0A3Q3L791"/>
<protein>
    <submittedName>
        <fullName evidence="2">Protein FAM177A1-like</fullName>
    </submittedName>
</protein>
<dbReference type="Pfam" id="PF14774">
    <property type="entry name" value="FAM177"/>
    <property type="match status" value="1"/>
</dbReference>
<evidence type="ECO:0000313" key="3">
    <source>
        <dbReference type="Proteomes" id="UP000261640"/>
    </source>
</evidence>
<reference evidence="2" key="2">
    <citation type="submission" date="2025-09" db="UniProtKB">
        <authorList>
            <consortium name="Ensembl"/>
        </authorList>
    </citation>
    <scope>IDENTIFICATION</scope>
</reference>
<organism evidence="2 3">
    <name type="scientific">Mastacembelus armatus</name>
    <name type="common">zig-zag eel</name>
    <dbReference type="NCBI Taxonomy" id="205130"/>
    <lineage>
        <taxon>Eukaryota</taxon>
        <taxon>Metazoa</taxon>
        <taxon>Chordata</taxon>
        <taxon>Craniata</taxon>
        <taxon>Vertebrata</taxon>
        <taxon>Euteleostomi</taxon>
        <taxon>Actinopterygii</taxon>
        <taxon>Neopterygii</taxon>
        <taxon>Teleostei</taxon>
        <taxon>Neoteleostei</taxon>
        <taxon>Acanthomorphata</taxon>
        <taxon>Anabantaria</taxon>
        <taxon>Synbranchiformes</taxon>
        <taxon>Mastacembelidae</taxon>
        <taxon>Mastacembelus</taxon>
    </lineage>
</organism>
<sequence>MNTNYQEGTESGCPARSKHKKVIHFSSGETLEEEDSEEEEEQLSSRPPFREPTERTRLSFKNLAIVVGRISLLTCDFLGERLAGAVGLNAAKHQYAIDQYYRDHKKTSSPAMTETSHSSPTKNGHNYGATGVTGCVSDPQESADEKQGKVHIKKGFHNRGYQGDVDYLK</sequence>
<feature type="region of interest" description="Disordered" evidence="1">
    <location>
        <begin position="107"/>
        <end position="155"/>
    </location>
</feature>
<dbReference type="GeneTree" id="ENSGT00940000170226"/>
<dbReference type="InParanoid" id="A0A3Q3L791"/>
<evidence type="ECO:0000256" key="1">
    <source>
        <dbReference type="SAM" id="MobiDB-lite"/>
    </source>
</evidence>
<dbReference type="GeneID" id="113137332"/>
<dbReference type="InterPro" id="IPR028260">
    <property type="entry name" value="FAM177"/>
</dbReference>
<dbReference type="PANTHER" id="PTHR31206">
    <property type="entry name" value="LP10445P"/>
    <property type="match status" value="1"/>
</dbReference>
<evidence type="ECO:0000313" key="2">
    <source>
        <dbReference type="Ensembl" id="ENSMAMP00000009262.1"/>
    </source>
</evidence>
<keyword evidence="3" id="KW-1185">Reference proteome</keyword>
<accession>A0A3Q3L791</accession>
<feature type="compositionally biased region" description="Polar residues" evidence="1">
    <location>
        <begin position="108"/>
        <end position="124"/>
    </location>
</feature>